<feature type="region of interest" description="Disordered" evidence="1">
    <location>
        <begin position="1"/>
        <end position="49"/>
    </location>
</feature>
<gene>
    <name evidence="4" type="primary">LOC107412021</name>
</gene>
<keyword evidence="3" id="KW-1185">Reference proteome</keyword>
<feature type="compositionally biased region" description="Polar residues" evidence="1">
    <location>
        <begin position="67"/>
        <end position="81"/>
    </location>
</feature>
<dbReference type="RefSeq" id="XP_015875202.3">
    <property type="nucleotide sequence ID" value="XM_016019716.4"/>
</dbReference>
<feature type="region of interest" description="Disordered" evidence="1">
    <location>
        <begin position="62"/>
        <end position="111"/>
    </location>
</feature>
<dbReference type="KEGG" id="zju:107412021"/>
<feature type="compositionally biased region" description="Polar residues" evidence="1">
    <location>
        <begin position="207"/>
        <end position="227"/>
    </location>
</feature>
<evidence type="ECO:0000313" key="4">
    <source>
        <dbReference type="RefSeq" id="XP_015875202.3"/>
    </source>
</evidence>
<feature type="compositionally biased region" description="Polar residues" evidence="1">
    <location>
        <begin position="172"/>
        <end position="185"/>
    </location>
</feature>
<evidence type="ECO:0000313" key="3">
    <source>
        <dbReference type="Proteomes" id="UP001652623"/>
    </source>
</evidence>
<accession>A0A6P3ZCD5</accession>
<sequence>MADEDDDEGFGEFRFAPTFPNQNTATVVDPNPKINGRDSSFSDDDWGDFITPQANQITVGFELPNGFSHSQPPLNHFQNQKPLDPLGNSVHNESLMSRVPSSGRADSDKSQWVKLQGALPLSLFGEEEKEEKSGANEAVFFHEKDGSTEKDSNLNVGDGIKDLIANLYNQSPQIKPQKGPTQELNMNGGSSSSNSNGSSINFDGLVSNANGFDSSPPNTNTVTNRFDSTINGVKSNSNGLNSNSTVLDSYFHGVNSNTNGLESKLDGMNPDSNKLDSHFVEQSEDRDDDGWEFKGAEAEKQVDGRGTKHVKEAGQTYGPIDLTIPPGTFQGTGEWNFAFDFKPSSFAQDDLFSDSYFKSKNNDTDTGSNISEIVKNVDSNVNFWHFKDAFSEAQVKPSTEAKVASPTAPVGHTMDGDGAPVPNDFFAASEGVFNESGDWNFAITFNPSPVTEDGIISGPNSSGKKQDNAGITSSPGDEHDESDDSFWEFKDAFAETETKHEGESVIAHGPAANVISPAFDSEIQWHNVKLDNNREALPLSIFGDEELEMDDSSIHQDVFPHKPALKPTNSVNSVGSGLSINDLISSLYNQVEQTTSENHTPKVNENAMYSATRAGEPDFVNDDDDFDDDSWEFKDASANIKAQGRTFITHVQDSPCTKLQLNDCVEFYHKLKDESCFVSLCHLENLKKAQHGAILSGEDAKAKALGEEYQNIYNQLCQGNMISKELQLENLSSRNSCLGELLEVLQEPKFRVLESEFQLSSQILLAEKDLRSAVELSNHASSALRILKLASMEEQSNYVSTWSKIVSVCAQELKHGASIWKQSLQKNVRSQILSEPKGRQYFHALGEIFRVVEVLGASAKLYKPWVLLGSADPTVLFSLLNECTMLWSSSGLDVALQNISEPIDSEHDRTVKALLDSLNYIQDLDAQALQSHVFSEKQPTCRLSMLTAGTIPGIKMVVWNQENYLLTLANFWANRISSNPPDLPHLNVS</sequence>
<name>A0A6P3ZCD5_ZIZJJ</name>
<dbReference type="AlphaFoldDB" id="A0A6P3ZCD5"/>
<dbReference type="Pfam" id="PF25999">
    <property type="entry name" value="SYNRG_C"/>
    <property type="match status" value="1"/>
</dbReference>
<dbReference type="PANTHER" id="PTHR35701:SF1">
    <property type="entry name" value="OS11G0148400 PROTEIN"/>
    <property type="match status" value="1"/>
</dbReference>
<feature type="compositionally biased region" description="Polar residues" evidence="1">
    <location>
        <begin position="458"/>
        <end position="475"/>
    </location>
</feature>
<feature type="compositionally biased region" description="Low complexity" evidence="1">
    <location>
        <begin position="187"/>
        <end position="199"/>
    </location>
</feature>
<reference evidence="4" key="1">
    <citation type="submission" date="2025-08" db="UniProtKB">
        <authorList>
            <consortium name="RefSeq"/>
        </authorList>
    </citation>
    <scope>IDENTIFICATION</scope>
    <source>
        <tissue evidence="4">Seedling</tissue>
    </source>
</reference>
<dbReference type="InterPro" id="IPR059024">
    <property type="entry name" value="SYNRG_C"/>
</dbReference>
<feature type="region of interest" description="Disordered" evidence="1">
    <location>
        <begin position="452"/>
        <end position="483"/>
    </location>
</feature>
<feature type="region of interest" description="Disordered" evidence="1">
    <location>
        <begin position="400"/>
        <end position="419"/>
    </location>
</feature>
<dbReference type="GeneID" id="107412021"/>
<feature type="domain" description="Synergin gamma C-terminal" evidence="2">
    <location>
        <begin position="791"/>
        <end position="983"/>
    </location>
</feature>
<feature type="compositionally biased region" description="Acidic residues" evidence="1">
    <location>
        <begin position="1"/>
        <end position="10"/>
    </location>
</feature>
<dbReference type="InParanoid" id="A0A6P3ZCD5"/>
<dbReference type="FunCoup" id="A0A6P3ZCD5">
    <property type="interactions" value="1741"/>
</dbReference>
<protein>
    <submittedName>
        <fullName evidence="4">Uncharacterized protein LOC107412021 isoform X1</fullName>
    </submittedName>
</protein>
<dbReference type="PANTHER" id="PTHR35701">
    <property type="entry name" value="OS11G0148400 PROTEIN"/>
    <property type="match status" value="1"/>
</dbReference>
<proteinExistence type="predicted"/>
<evidence type="ECO:0000259" key="2">
    <source>
        <dbReference type="Pfam" id="PF25999"/>
    </source>
</evidence>
<organism evidence="3 4">
    <name type="scientific">Ziziphus jujuba</name>
    <name type="common">Chinese jujube</name>
    <name type="synonym">Ziziphus sativa</name>
    <dbReference type="NCBI Taxonomy" id="326968"/>
    <lineage>
        <taxon>Eukaryota</taxon>
        <taxon>Viridiplantae</taxon>
        <taxon>Streptophyta</taxon>
        <taxon>Embryophyta</taxon>
        <taxon>Tracheophyta</taxon>
        <taxon>Spermatophyta</taxon>
        <taxon>Magnoliopsida</taxon>
        <taxon>eudicotyledons</taxon>
        <taxon>Gunneridae</taxon>
        <taxon>Pentapetalae</taxon>
        <taxon>rosids</taxon>
        <taxon>fabids</taxon>
        <taxon>Rosales</taxon>
        <taxon>Rhamnaceae</taxon>
        <taxon>Paliureae</taxon>
        <taxon>Ziziphus</taxon>
    </lineage>
</organism>
<feature type="region of interest" description="Disordered" evidence="1">
    <location>
        <begin position="172"/>
        <end position="227"/>
    </location>
</feature>
<evidence type="ECO:0000256" key="1">
    <source>
        <dbReference type="SAM" id="MobiDB-lite"/>
    </source>
</evidence>
<dbReference type="Proteomes" id="UP001652623">
    <property type="component" value="Chromosome 10"/>
</dbReference>